<dbReference type="OrthoDB" id="9798122at2"/>
<gene>
    <name evidence="1" type="ORF">SAMEA4475696_00564</name>
</gene>
<dbReference type="RefSeq" id="WP_028327509.1">
    <property type="nucleotide sequence ID" value="NZ_JAAFNI010000001.1"/>
</dbReference>
<organism evidence="1 2">
    <name type="scientific">Dermatophilus congolensis</name>
    <dbReference type="NCBI Taxonomy" id="1863"/>
    <lineage>
        <taxon>Bacteria</taxon>
        <taxon>Bacillati</taxon>
        <taxon>Actinomycetota</taxon>
        <taxon>Actinomycetes</taxon>
        <taxon>Micrococcales</taxon>
        <taxon>Dermatophilaceae</taxon>
        <taxon>Dermatophilus</taxon>
    </lineage>
</organism>
<proteinExistence type="predicted"/>
<accession>A0A239VB12</accession>
<dbReference type="Proteomes" id="UP000242637">
    <property type="component" value="Chromosome 1"/>
</dbReference>
<dbReference type="AlphaFoldDB" id="A0A239VB12"/>
<name>A0A239VB12_9MICO</name>
<protein>
    <recommendedName>
        <fullName evidence="3">DUF2470 domain-containing protein</fullName>
    </recommendedName>
</protein>
<reference evidence="1 2" key="1">
    <citation type="submission" date="2017-06" db="EMBL/GenBank/DDBJ databases">
        <authorList>
            <consortium name="Pathogen Informatics"/>
        </authorList>
    </citation>
    <scope>NUCLEOTIDE SEQUENCE [LARGE SCALE GENOMIC DNA]</scope>
    <source>
        <strain evidence="1 2">NCTC13039</strain>
    </source>
</reference>
<dbReference type="GeneID" id="63458840"/>
<dbReference type="EMBL" id="LT906453">
    <property type="protein sequence ID" value="SNV18888.1"/>
    <property type="molecule type" value="Genomic_DNA"/>
</dbReference>
<keyword evidence="2" id="KW-1185">Reference proteome</keyword>
<sequence length="279" mass="29436">MAVNPTPSICSNARATSLARRLVGGEGAATLMRYRIDPESCLEVAAHGLDSKGRILLAFSRHSGMGAPSTDVLEEVRVDIRLESPDPRVRILAATLHYLGVLQWIPEDERDGWANSPGIPEDVAAVIEAGGALAVVNINRVLVHDSAGVAPVSAIAMKNYPVSPLCGPGVMGSLEAHDAVLSFPNHELRAVITAVVEGLADGDVLDERPSHGGCEHTQDRVYCVDVDSTGITLMHIGPLGGMSRIVHVELPAAATVEDVQATLAAAVSQARSHRVHPRM</sequence>
<evidence type="ECO:0008006" key="3">
    <source>
        <dbReference type="Google" id="ProtNLM"/>
    </source>
</evidence>
<dbReference type="KEGG" id="dco:SAMEA4475696_0564"/>
<evidence type="ECO:0000313" key="2">
    <source>
        <dbReference type="Proteomes" id="UP000242637"/>
    </source>
</evidence>
<evidence type="ECO:0000313" key="1">
    <source>
        <dbReference type="EMBL" id="SNV18888.1"/>
    </source>
</evidence>